<organism evidence="2 3">
    <name type="scientific">candidate division WOR-1 bacterium RIFOXYB2_FULL_37_13</name>
    <dbReference type="NCBI Taxonomy" id="1802579"/>
    <lineage>
        <taxon>Bacteria</taxon>
        <taxon>Bacillati</taxon>
        <taxon>Saganbacteria</taxon>
    </lineage>
</organism>
<evidence type="ECO:0000313" key="2">
    <source>
        <dbReference type="EMBL" id="OGC21742.1"/>
    </source>
</evidence>
<dbReference type="AlphaFoldDB" id="A0A1F4SMQ3"/>
<name>A0A1F4SMQ3_UNCSA</name>
<evidence type="ECO:0000256" key="1">
    <source>
        <dbReference type="SAM" id="Phobius"/>
    </source>
</evidence>
<reference evidence="2 3" key="1">
    <citation type="journal article" date="2016" name="Nat. Commun.">
        <title>Thousands of microbial genomes shed light on interconnected biogeochemical processes in an aquifer system.</title>
        <authorList>
            <person name="Anantharaman K."/>
            <person name="Brown C.T."/>
            <person name="Hug L.A."/>
            <person name="Sharon I."/>
            <person name="Castelle C.J."/>
            <person name="Probst A.J."/>
            <person name="Thomas B.C."/>
            <person name="Singh A."/>
            <person name="Wilkins M.J."/>
            <person name="Karaoz U."/>
            <person name="Brodie E.L."/>
            <person name="Williams K.H."/>
            <person name="Hubbard S.S."/>
            <person name="Banfield J.F."/>
        </authorList>
    </citation>
    <scope>NUCLEOTIDE SEQUENCE [LARGE SCALE GENOMIC DNA]</scope>
</reference>
<feature type="transmembrane region" description="Helical" evidence="1">
    <location>
        <begin position="6"/>
        <end position="25"/>
    </location>
</feature>
<comment type="caution">
    <text evidence="2">The sequence shown here is derived from an EMBL/GenBank/DDBJ whole genome shotgun (WGS) entry which is preliminary data.</text>
</comment>
<gene>
    <name evidence="2" type="ORF">A2310_00350</name>
</gene>
<accession>A0A1F4SMQ3</accession>
<keyword evidence="1" id="KW-0472">Membrane</keyword>
<keyword evidence="1" id="KW-1133">Transmembrane helix</keyword>
<proteinExistence type="predicted"/>
<sequence length="166" mass="18162">MNKGLLIGVIVLGLIASLFVVFNYNSMFGLVVGFMTGGETTWNNNALGTNQGGIIHLAAMPGKGINPPKQFPKDLPVYSNSKIITLHIDTTQTPNLINIIMESDDDANTVHNFYKSEMQKNGWALKSENGSVFMTDWTKDIRKLSIMISQGKRGNPNTPGCSIMIN</sequence>
<dbReference type="EMBL" id="MEUB01000036">
    <property type="protein sequence ID" value="OGC21742.1"/>
    <property type="molecule type" value="Genomic_DNA"/>
</dbReference>
<evidence type="ECO:0000313" key="3">
    <source>
        <dbReference type="Proteomes" id="UP000178417"/>
    </source>
</evidence>
<keyword evidence="1" id="KW-0812">Transmembrane</keyword>
<dbReference type="Proteomes" id="UP000178417">
    <property type="component" value="Unassembled WGS sequence"/>
</dbReference>
<protein>
    <submittedName>
        <fullName evidence="2">Uncharacterized protein</fullName>
    </submittedName>
</protein>